<dbReference type="PROSITE" id="PS51635">
    <property type="entry name" value="PNPLA"/>
    <property type="match status" value="1"/>
</dbReference>
<reference evidence="6 7" key="1">
    <citation type="submission" date="2024-06" db="EMBL/GenBank/DDBJ databases">
        <authorList>
            <person name="Chen R.Y."/>
        </authorList>
    </citation>
    <scope>NUCLEOTIDE SEQUENCE [LARGE SCALE GENOMIC DNA]</scope>
    <source>
        <strain evidence="6 7">D2</strain>
    </source>
</reference>
<proteinExistence type="predicted"/>
<evidence type="ECO:0000256" key="2">
    <source>
        <dbReference type="ARBA" id="ARBA00022963"/>
    </source>
</evidence>
<dbReference type="InterPro" id="IPR016035">
    <property type="entry name" value="Acyl_Trfase/lysoPLipase"/>
</dbReference>
<keyword evidence="1 4" id="KW-0378">Hydrolase</keyword>
<evidence type="ECO:0000256" key="4">
    <source>
        <dbReference type="PROSITE-ProRule" id="PRU01161"/>
    </source>
</evidence>
<dbReference type="CDD" id="cd07209">
    <property type="entry name" value="Pat_hypo_Ecoli_Z1214_like"/>
    <property type="match status" value="1"/>
</dbReference>
<comment type="caution">
    <text evidence="6">The sequence shown here is derived from an EMBL/GenBank/DDBJ whole genome shotgun (WGS) entry which is preliminary data.</text>
</comment>
<sequence>MGKRSHFSLLLLGGGARAAYQVGVLKAIASVIPRNHGTPFPILCGTSAGAINATALACYASCYHLGVKKLEWVWKNFETDLVFRSNFSTLYRTLVKNLSSRNDGEYYNKTISWLDNTPLQELLSQLLDLDRIQTNIDSGYLDAVSVTASSYHSGDSVCLYQGKAHIKPWTRAKRRGLHSPIQVEHLMASSAIPMVFPSVELHGEFFADGSIHQLAPLSPAIHLGADKIFIIGMEQPKNRFSFVGEQAVPPTGGAIVGHLLDTIFTEALASDIERVERINQTISYLSEPVRKKCGLKKVQTLQINPSKNFNEIAAEHYMSMPFSIRSLLRILGINNKTVMNSSLISYLLFEKAYCQELIQLGITDAMNRMEEIKSFLEIDQLN</sequence>
<dbReference type="Gene3D" id="3.40.1090.10">
    <property type="entry name" value="Cytosolic phospholipase A2 catalytic domain"/>
    <property type="match status" value="1"/>
</dbReference>
<feature type="active site" description="Nucleophile" evidence="4">
    <location>
        <position position="47"/>
    </location>
</feature>
<dbReference type="PANTHER" id="PTHR14226:SF57">
    <property type="entry name" value="BLR7027 PROTEIN"/>
    <property type="match status" value="1"/>
</dbReference>
<dbReference type="PANTHER" id="PTHR14226">
    <property type="entry name" value="NEUROPATHY TARGET ESTERASE/SWISS CHEESE D.MELANOGASTER"/>
    <property type="match status" value="1"/>
</dbReference>
<evidence type="ECO:0000313" key="6">
    <source>
        <dbReference type="EMBL" id="MER2492599.1"/>
    </source>
</evidence>
<dbReference type="EMBL" id="JBELOE010000216">
    <property type="protein sequence ID" value="MER2492599.1"/>
    <property type="molecule type" value="Genomic_DNA"/>
</dbReference>
<keyword evidence="7" id="KW-1185">Reference proteome</keyword>
<evidence type="ECO:0000259" key="5">
    <source>
        <dbReference type="PROSITE" id="PS51635"/>
    </source>
</evidence>
<protein>
    <submittedName>
        <fullName evidence="6">Patatin-like phospholipase family protein</fullName>
    </submittedName>
</protein>
<evidence type="ECO:0000256" key="1">
    <source>
        <dbReference type="ARBA" id="ARBA00022801"/>
    </source>
</evidence>
<accession>A0ABV1RI90</accession>
<keyword evidence="2 4" id="KW-0442">Lipid degradation</keyword>
<feature type="active site" description="Proton acceptor" evidence="4">
    <location>
        <position position="208"/>
    </location>
</feature>
<dbReference type="InterPro" id="IPR002641">
    <property type="entry name" value="PNPLA_dom"/>
</dbReference>
<comment type="caution">
    <text evidence="4">Lacks conserved residue(s) required for the propagation of feature annotation.</text>
</comment>
<gene>
    <name evidence="6" type="ORF">ABS311_12005</name>
</gene>
<organism evidence="6 7">
    <name type="scientific">Catenovulum sediminis</name>
    <dbReference type="NCBI Taxonomy" id="1740262"/>
    <lineage>
        <taxon>Bacteria</taxon>
        <taxon>Pseudomonadati</taxon>
        <taxon>Pseudomonadota</taxon>
        <taxon>Gammaproteobacteria</taxon>
        <taxon>Alteromonadales</taxon>
        <taxon>Alteromonadaceae</taxon>
        <taxon>Catenovulum</taxon>
    </lineage>
</organism>
<evidence type="ECO:0000256" key="3">
    <source>
        <dbReference type="ARBA" id="ARBA00023098"/>
    </source>
</evidence>
<dbReference type="InterPro" id="IPR050301">
    <property type="entry name" value="NTE"/>
</dbReference>
<name>A0ABV1RI90_9ALTE</name>
<evidence type="ECO:0000313" key="7">
    <source>
        <dbReference type="Proteomes" id="UP001467690"/>
    </source>
</evidence>
<dbReference type="SUPFAM" id="SSF52151">
    <property type="entry name" value="FabD/lysophospholipase-like"/>
    <property type="match status" value="1"/>
</dbReference>
<feature type="domain" description="PNPLA" evidence="5">
    <location>
        <begin position="9"/>
        <end position="221"/>
    </location>
</feature>
<dbReference type="RefSeq" id="WP_143871942.1">
    <property type="nucleotide sequence ID" value="NZ_CP041660.1"/>
</dbReference>
<keyword evidence="3 4" id="KW-0443">Lipid metabolism</keyword>
<feature type="short sequence motif" description="GXSXG" evidence="4">
    <location>
        <begin position="45"/>
        <end position="49"/>
    </location>
</feature>
<dbReference type="Proteomes" id="UP001467690">
    <property type="component" value="Unassembled WGS sequence"/>
</dbReference>
<dbReference type="Pfam" id="PF01734">
    <property type="entry name" value="Patatin"/>
    <property type="match status" value="1"/>
</dbReference>